<evidence type="ECO:0000313" key="3">
    <source>
        <dbReference type="EMBL" id="GAA5098935.1"/>
    </source>
</evidence>
<comment type="caution">
    <text evidence="3">The sequence shown here is derived from an EMBL/GenBank/DDBJ whole genome shotgun (WGS) entry which is preliminary data.</text>
</comment>
<reference evidence="4" key="1">
    <citation type="journal article" date="2019" name="Int. J. Syst. Evol. Microbiol.">
        <title>The Global Catalogue of Microorganisms (GCM) 10K type strain sequencing project: providing services to taxonomists for standard genome sequencing and annotation.</title>
        <authorList>
            <consortium name="The Broad Institute Genomics Platform"/>
            <consortium name="The Broad Institute Genome Sequencing Center for Infectious Disease"/>
            <person name="Wu L."/>
            <person name="Ma J."/>
        </authorList>
    </citation>
    <scope>NUCLEOTIDE SEQUENCE [LARGE SCALE GENOMIC DNA]</scope>
    <source>
        <strain evidence="4">JCM 18959</strain>
    </source>
</reference>
<feature type="compositionally biased region" description="Basic and acidic residues" evidence="1">
    <location>
        <begin position="1"/>
        <end position="10"/>
    </location>
</feature>
<keyword evidence="2" id="KW-0472">Membrane</keyword>
<sequence length="172" mass="18409">MQNSMRHADARSGLTHGHQEPHYRERLGPSLWILVAAALVAPMAALVISPIDRTIALVVGAAIGVVLIALMIAAAPVVEVRDGELRAGRAHIDVEFLGMPQVHLGDDARHARGAGLDPRSWHLIRGGIDGLVVIPVTDADDPTTAWVISSRTPDRLSAAVRRAQITRSTPRT</sequence>
<feature type="transmembrane region" description="Helical" evidence="2">
    <location>
        <begin position="31"/>
        <end position="49"/>
    </location>
</feature>
<keyword evidence="2" id="KW-0812">Transmembrane</keyword>
<evidence type="ECO:0000313" key="4">
    <source>
        <dbReference type="Proteomes" id="UP001501407"/>
    </source>
</evidence>
<dbReference type="Pfam" id="PF11292">
    <property type="entry name" value="DUF3093"/>
    <property type="match status" value="1"/>
</dbReference>
<dbReference type="InterPro" id="IPR021443">
    <property type="entry name" value="DUF3093"/>
</dbReference>
<accession>A0ABP9MMM8</accession>
<proteinExistence type="predicted"/>
<name>A0ABP9MMM8_9MICO</name>
<evidence type="ECO:0000256" key="2">
    <source>
        <dbReference type="SAM" id="Phobius"/>
    </source>
</evidence>
<feature type="transmembrane region" description="Helical" evidence="2">
    <location>
        <begin position="55"/>
        <end position="78"/>
    </location>
</feature>
<dbReference type="RefSeq" id="WP_372495941.1">
    <property type="nucleotide sequence ID" value="NZ_BAABKZ010000005.1"/>
</dbReference>
<feature type="region of interest" description="Disordered" evidence="1">
    <location>
        <begin position="1"/>
        <end position="22"/>
    </location>
</feature>
<gene>
    <name evidence="3" type="ORF">GCM10025760_34550</name>
</gene>
<dbReference type="Proteomes" id="UP001501407">
    <property type="component" value="Unassembled WGS sequence"/>
</dbReference>
<dbReference type="EMBL" id="BAABKZ010000005">
    <property type="protein sequence ID" value="GAA5098935.1"/>
    <property type="molecule type" value="Genomic_DNA"/>
</dbReference>
<organism evidence="3 4">
    <name type="scientific">Microbacterium yannicii</name>
    <dbReference type="NCBI Taxonomy" id="671622"/>
    <lineage>
        <taxon>Bacteria</taxon>
        <taxon>Bacillati</taxon>
        <taxon>Actinomycetota</taxon>
        <taxon>Actinomycetes</taxon>
        <taxon>Micrococcales</taxon>
        <taxon>Microbacteriaceae</taxon>
        <taxon>Microbacterium</taxon>
    </lineage>
</organism>
<protein>
    <submittedName>
        <fullName evidence="3">DUF3093 domain-containing protein</fullName>
    </submittedName>
</protein>
<keyword evidence="2" id="KW-1133">Transmembrane helix</keyword>
<keyword evidence="4" id="KW-1185">Reference proteome</keyword>
<evidence type="ECO:0000256" key="1">
    <source>
        <dbReference type="SAM" id="MobiDB-lite"/>
    </source>
</evidence>